<dbReference type="Gene3D" id="3.40.50.150">
    <property type="entry name" value="Vaccinia Virus protein VP39"/>
    <property type="match status" value="1"/>
</dbReference>
<keyword evidence="7" id="KW-1185">Reference proteome</keyword>
<dbReference type="Proteomes" id="UP001303473">
    <property type="component" value="Unassembled WGS sequence"/>
</dbReference>
<evidence type="ECO:0000256" key="3">
    <source>
        <dbReference type="ARBA" id="ARBA00022691"/>
    </source>
</evidence>
<evidence type="ECO:0000313" key="6">
    <source>
        <dbReference type="EMBL" id="KAK3935947.1"/>
    </source>
</evidence>
<keyword evidence="3" id="KW-0949">S-adenosyl-L-methionine</keyword>
<dbReference type="InterPro" id="IPR051654">
    <property type="entry name" value="Meroterpenoid_MTases"/>
</dbReference>
<evidence type="ECO:0000256" key="2">
    <source>
        <dbReference type="ARBA" id="ARBA00022679"/>
    </source>
</evidence>
<feature type="region of interest" description="Disordered" evidence="5">
    <location>
        <begin position="1"/>
        <end position="25"/>
    </location>
</feature>
<dbReference type="SUPFAM" id="SSF53335">
    <property type="entry name" value="S-adenosyl-L-methionine-dependent methyltransferases"/>
    <property type="match status" value="1"/>
</dbReference>
<proteinExistence type="inferred from homology"/>
<evidence type="ECO:0000313" key="7">
    <source>
        <dbReference type="Proteomes" id="UP001303473"/>
    </source>
</evidence>
<dbReference type="AlphaFoldDB" id="A0AAN6MYN1"/>
<organism evidence="6 7">
    <name type="scientific">Diplogelasinospora grovesii</name>
    <dbReference type="NCBI Taxonomy" id="303347"/>
    <lineage>
        <taxon>Eukaryota</taxon>
        <taxon>Fungi</taxon>
        <taxon>Dikarya</taxon>
        <taxon>Ascomycota</taxon>
        <taxon>Pezizomycotina</taxon>
        <taxon>Sordariomycetes</taxon>
        <taxon>Sordariomycetidae</taxon>
        <taxon>Sordariales</taxon>
        <taxon>Diplogelasinosporaceae</taxon>
        <taxon>Diplogelasinospora</taxon>
    </lineage>
</organism>
<protein>
    <recommendedName>
        <fullName evidence="8">Methyltransferase domain-containing protein</fullName>
    </recommendedName>
</protein>
<dbReference type="EMBL" id="MU853900">
    <property type="protein sequence ID" value="KAK3935947.1"/>
    <property type="molecule type" value="Genomic_DNA"/>
</dbReference>
<comment type="similarity">
    <text evidence="4">Belongs to the class I-like SAM-binding methyltransferase superfamily.</text>
</comment>
<dbReference type="GO" id="GO:0016740">
    <property type="term" value="F:transferase activity"/>
    <property type="evidence" value="ECO:0007669"/>
    <property type="project" value="UniProtKB-KW"/>
</dbReference>
<sequence>MPGQEVRPPGLQVGSKDRSVGWYDPPTTSVEGPIRDLLENYSHVPPDEVVSRIVETRDKIWDVFPWPCVGQFRFVDLSLSRKASYPRILARLKSGDRLLDAGCCFAQDLRKLAHDGAPAESLFGLEMQGEFISLGYDFFGDRDTFGGTFIQADLLDRENKEVSKVAGTFGVVQLGMVLHIWDLEGQTSACERVVELLRDEKGVMVVGQSVGNLVGKESPSRGRTMYKHDAETFAKMWEEVGRRTETKWVVRASLDEGLGIDQQKRTWDEPSTRRLSFEVERV</sequence>
<evidence type="ECO:0008006" key="8">
    <source>
        <dbReference type="Google" id="ProtNLM"/>
    </source>
</evidence>
<comment type="pathway">
    <text evidence="1">Secondary metabolite biosynthesis.</text>
</comment>
<evidence type="ECO:0000256" key="4">
    <source>
        <dbReference type="ARBA" id="ARBA00038314"/>
    </source>
</evidence>
<comment type="caution">
    <text evidence="6">The sequence shown here is derived from an EMBL/GenBank/DDBJ whole genome shotgun (WGS) entry which is preliminary data.</text>
</comment>
<dbReference type="PANTHER" id="PTHR35897">
    <property type="entry name" value="METHYLTRANSFERASE AUSD"/>
    <property type="match status" value="1"/>
</dbReference>
<keyword evidence="2" id="KW-0808">Transferase</keyword>
<dbReference type="InterPro" id="IPR029063">
    <property type="entry name" value="SAM-dependent_MTases_sf"/>
</dbReference>
<name>A0AAN6MYN1_9PEZI</name>
<gene>
    <name evidence="6" type="ORF">QBC46DRAFT_420675</name>
</gene>
<evidence type="ECO:0000256" key="1">
    <source>
        <dbReference type="ARBA" id="ARBA00005179"/>
    </source>
</evidence>
<accession>A0AAN6MYN1</accession>
<evidence type="ECO:0000256" key="5">
    <source>
        <dbReference type="SAM" id="MobiDB-lite"/>
    </source>
</evidence>
<reference evidence="7" key="1">
    <citation type="journal article" date="2023" name="Mol. Phylogenet. Evol.">
        <title>Genome-scale phylogeny and comparative genomics of the fungal order Sordariales.</title>
        <authorList>
            <person name="Hensen N."/>
            <person name="Bonometti L."/>
            <person name="Westerberg I."/>
            <person name="Brannstrom I.O."/>
            <person name="Guillou S."/>
            <person name="Cros-Aarteil S."/>
            <person name="Calhoun S."/>
            <person name="Haridas S."/>
            <person name="Kuo A."/>
            <person name="Mondo S."/>
            <person name="Pangilinan J."/>
            <person name="Riley R."/>
            <person name="LaButti K."/>
            <person name="Andreopoulos B."/>
            <person name="Lipzen A."/>
            <person name="Chen C."/>
            <person name="Yan M."/>
            <person name="Daum C."/>
            <person name="Ng V."/>
            <person name="Clum A."/>
            <person name="Steindorff A."/>
            <person name="Ohm R.A."/>
            <person name="Martin F."/>
            <person name="Silar P."/>
            <person name="Natvig D.O."/>
            <person name="Lalanne C."/>
            <person name="Gautier V."/>
            <person name="Ament-Velasquez S.L."/>
            <person name="Kruys A."/>
            <person name="Hutchinson M.I."/>
            <person name="Powell A.J."/>
            <person name="Barry K."/>
            <person name="Miller A.N."/>
            <person name="Grigoriev I.V."/>
            <person name="Debuchy R."/>
            <person name="Gladieux P."/>
            <person name="Hiltunen Thoren M."/>
            <person name="Johannesson H."/>
        </authorList>
    </citation>
    <scope>NUCLEOTIDE SEQUENCE [LARGE SCALE GENOMIC DNA]</scope>
    <source>
        <strain evidence="7">CBS 340.73</strain>
    </source>
</reference>
<dbReference type="PANTHER" id="PTHR35897:SF1">
    <property type="entry name" value="METHYLTRANSFERASE AUSD"/>
    <property type="match status" value="1"/>
</dbReference>